<protein>
    <submittedName>
        <fullName evidence="2">Putative Alcohol dehydrogenase</fullName>
    </submittedName>
</protein>
<dbReference type="InterPro" id="IPR020843">
    <property type="entry name" value="ER"/>
</dbReference>
<dbReference type="InterPro" id="IPR011032">
    <property type="entry name" value="GroES-like_sf"/>
</dbReference>
<dbReference type="InterPro" id="IPR013154">
    <property type="entry name" value="ADH-like_N"/>
</dbReference>
<dbReference type="SMART" id="SM00829">
    <property type="entry name" value="PKS_ER"/>
    <property type="match status" value="1"/>
</dbReference>
<proteinExistence type="predicted"/>
<dbReference type="GO" id="GO:0016491">
    <property type="term" value="F:oxidoreductase activity"/>
    <property type="evidence" value="ECO:0007669"/>
    <property type="project" value="InterPro"/>
</dbReference>
<dbReference type="PANTHER" id="PTHR11695">
    <property type="entry name" value="ALCOHOL DEHYDROGENASE RELATED"/>
    <property type="match status" value="1"/>
</dbReference>
<dbReference type="Gene3D" id="3.90.180.10">
    <property type="entry name" value="Medium-chain alcohol dehydrogenases, catalytic domain"/>
    <property type="match status" value="1"/>
</dbReference>
<evidence type="ECO:0000313" key="3">
    <source>
        <dbReference type="Proteomes" id="UP000042958"/>
    </source>
</evidence>
<sequence>MLSLNISRYSKPSAYRVSELPKPCLTNSKDVIIKVYAAGINPIDVKRAAGALKLAVEDPFPYKIGYDCSGIITETGRDVKKFNIGDAVYVKLPEISRGSCSEFVRCLEEHIALKPPCLSFEEAASIPLAAMTAHQALRLYRGDLSGKTVFVPAGLSGTGLFACQLAKHVFRAGKVITTVSTAKIPKLKKLLGENTVDEVIDYTKFDPRDVIEHGTVDFLFDTAGLAMELLCLMRPGSSRIVSVSTMPSGNQLQDSPLMDLAHRPTVPFAFRMGLNLLDQIRKVRAHRYETEYSYLFLESTGKDLDELKQYIEDGRLRTVIGTIADIRDTEAVRKACDVIYSGRGGLGKLVIRVCTSAQSFQG</sequence>
<dbReference type="SUPFAM" id="SSF50129">
    <property type="entry name" value="GroES-like"/>
    <property type="match status" value="1"/>
</dbReference>
<evidence type="ECO:0000313" key="2">
    <source>
        <dbReference type="EMBL" id="CEJ61008.1"/>
    </source>
</evidence>
<dbReference type="OrthoDB" id="191139at2759"/>
<keyword evidence="3" id="KW-1185">Reference proteome</keyword>
<accession>A0A0F7TWE2</accession>
<dbReference type="PANTHER" id="PTHR11695:SF294">
    <property type="entry name" value="RETICULON-4-INTERACTING PROTEIN 1, MITOCHONDRIAL"/>
    <property type="match status" value="1"/>
</dbReference>
<feature type="domain" description="Enoyl reductase (ER)" evidence="1">
    <location>
        <begin position="10"/>
        <end position="351"/>
    </location>
</feature>
<dbReference type="Pfam" id="PF13602">
    <property type="entry name" value="ADH_zinc_N_2"/>
    <property type="match status" value="1"/>
</dbReference>
<dbReference type="EMBL" id="CDHK01000009">
    <property type="protein sequence ID" value="CEJ61008.1"/>
    <property type="molecule type" value="Genomic_DNA"/>
</dbReference>
<name>A0A0F7TWE2_PENBI</name>
<dbReference type="GO" id="GO:0005739">
    <property type="term" value="C:mitochondrion"/>
    <property type="evidence" value="ECO:0007669"/>
    <property type="project" value="TreeGrafter"/>
</dbReference>
<reference evidence="3" key="1">
    <citation type="journal article" date="2015" name="Genome Announc.">
        <title>Draft genome sequence of the fungus Penicillium brasilianum MG11.</title>
        <authorList>
            <person name="Horn F."/>
            <person name="Linde J."/>
            <person name="Mattern D.J."/>
            <person name="Walther G."/>
            <person name="Guthke R."/>
            <person name="Brakhage A.A."/>
            <person name="Valiante V."/>
        </authorList>
    </citation>
    <scope>NUCLEOTIDE SEQUENCE [LARGE SCALE GENOMIC DNA]</scope>
    <source>
        <strain evidence="3">MG11</strain>
    </source>
</reference>
<evidence type="ECO:0000259" key="1">
    <source>
        <dbReference type="SMART" id="SM00829"/>
    </source>
</evidence>
<gene>
    <name evidence="2" type="ORF">PMG11_09556</name>
</gene>
<dbReference type="Proteomes" id="UP000042958">
    <property type="component" value="Unassembled WGS sequence"/>
</dbReference>
<dbReference type="Gene3D" id="3.40.50.720">
    <property type="entry name" value="NAD(P)-binding Rossmann-like Domain"/>
    <property type="match status" value="1"/>
</dbReference>
<dbReference type="AlphaFoldDB" id="A0A0F7TWE2"/>
<organism evidence="2 3">
    <name type="scientific">Penicillium brasilianum</name>
    <dbReference type="NCBI Taxonomy" id="104259"/>
    <lineage>
        <taxon>Eukaryota</taxon>
        <taxon>Fungi</taxon>
        <taxon>Dikarya</taxon>
        <taxon>Ascomycota</taxon>
        <taxon>Pezizomycotina</taxon>
        <taxon>Eurotiomycetes</taxon>
        <taxon>Eurotiomycetidae</taxon>
        <taxon>Eurotiales</taxon>
        <taxon>Aspergillaceae</taxon>
        <taxon>Penicillium</taxon>
    </lineage>
</organism>
<dbReference type="Pfam" id="PF08240">
    <property type="entry name" value="ADH_N"/>
    <property type="match status" value="1"/>
</dbReference>
<dbReference type="InterPro" id="IPR050700">
    <property type="entry name" value="YIM1/Zinc_Alcohol_DH_Fams"/>
</dbReference>
<dbReference type="InterPro" id="IPR036291">
    <property type="entry name" value="NAD(P)-bd_dom_sf"/>
</dbReference>
<dbReference type="SUPFAM" id="SSF51735">
    <property type="entry name" value="NAD(P)-binding Rossmann-fold domains"/>
    <property type="match status" value="1"/>
</dbReference>
<dbReference type="STRING" id="104259.A0A0F7TWE2"/>
<dbReference type="CDD" id="cd05289">
    <property type="entry name" value="MDR_like_2"/>
    <property type="match status" value="1"/>
</dbReference>